<dbReference type="Proteomes" id="UP001054889">
    <property type="component" value="Unassembled WGS sequence"/>
</dbReference>
<protein>
    <submittedName>
        <fullName evidence="1">Uncharacterized protein</fullName>
    </submittedName>
</protein>
<organism evidence="1 2">
    <name type="scientific">Eleusine coracana subsp. coracana</name>
    <dbReference type="NCBI Taxonomy" id="191504"/>
    <lineage>
        <taxon>Eukaryota</taxon>
        <taxon>Viridiplantae</taxon>
        <taxon>Streptophyta</taxon>
        <taxon>Embryophyta</taxon>
        <taxon>Tracheophyta</taxon>
        <taxon>Spermatophyta</taxon>
        <taxon>Magnoliopsida</taxon>
        <taxon>Liliopsida</taxon>
        <taxon>Poales</taxon>
        <taxon>Poaceae</taxon>
        <taxon>PACMAD clade</taxon>
        <taxon>Chloridoideae</taxon>
        <taxon>Cynodonteae</taxon>
        <taxon>Eleusininae</taxon>
        <taxon>Eleusine</taxon>
    </lineage>
</organism>
<dbReference type="PANTHER" id="PTHR34591">
    <property type="entry name" value="OS03G0653100 PROTEIN-RELATED"/>
    <property type="match status" value="1"/>
</dbReference>
<evidence type="ECO:0000313" key="2">
    <source>
        <dbReference type="Proteomes" id="UP001054889"/>
    </source>
</evidence>
<proteinExistence type="predicted"/>
<name>A0AAV5CPN8_ELECO</name>
<reference evidence="1" key="2">
    <citation type="submission" date="2021-12" db="EMBL/GenBank/DDBJ databases">
        <title>Resequencing data analysis of finger millet.</title>
        <authorList>
            <person name="Hatakeyama M."/>
            <person name="Aluri S."/>
            <person name="Balachadran M.T."/>
            <person name="Sivarajan S.R."/>
            <person name="Poveda L."/>
            <person name="Shimizu-Inatsugi R."/>
            <person name="Schlapbach R."/>
            <person name="Sreeman S.M."/>
            <person name="Shimizu K.K."/>
        </authorList>
    </citation>
    <scope>NUCLEOTIDE SEQUENCE</scope>
</reference>
<reference evidence="1" key="1">
    <citation type="journal article" date="2018" name="DNA Res.">
        <title>Multiple hybrid de novo genome assembly of finger millet, an orphan allotetraploid crop.</title>
        <authorList>
            <person name="Hatakeyama M."/>
            <person name="Aluri S."/>
            <person name="Balachadran M.T."/>
            <person name="Sivarajan S.R."/>
            <person name="Patrignani A."/>
            <person name="Gruter S."/>
            <person name="Poveda L."/>
            <person name="Shimizu-Inatsugi R."/>
            <person name="Baeten J."/>
            <person name="Francoijs K.J."/>
            <person name="Nataraja K.N."/>
            <person name="Reddy Y.A.N."/>
            <person name="Phadnis S."/>
            <person name="Ravikumar R.L."/>
            <person name="Schlapbach R."/>
            <person name="Sreeman S.M."/>
            <person name="Shimizu K.K."/>
        </authorList>
    </citation>
    <scope>NUCLEOTIDE SEQUENCE</scope>
</reference>
<evidence type="ECO:0000313" key="1">
    <source>
        <dbReference type="EMBL" id="GJM99975.1"/>
    </source>
</evidence>
<sequence length="107" mass="12583">MDEEFEWSSAVSVSEKFEWSSDDHDVAHFKDRYGDYCNGYLDILGFHPDKEIIFLSNSTTRGLAYHFNSSEIEVLGDLYPARYNEELLNDQLIWSGFTYTPCRMEEF</sequence>
<dbReference type="PANTHER" id="PTHR34591:SF50">
    <property type="entry name" value="F-BOX DOMAIN-CONTAINING PROTEIN"/>
    <property type="match status" value="1"/>
</dbReference>
<dbReference type="AlphaFoldDB" id="A0AAV5CPN8"/>
<comment type="caution">
    <text evidence="1">The sequence shown here is derived from an EMBL/GenBank/DDBJ whole genome shotgun (WGS) entry which is preliminary data.</text>
</comment>
<accession>A0AAV5CPN8</accession>
<keyword evidence="2" id="KW-1185">Reference proteome</keyword>
<dbReference type="EMBL" id="BQKI01000008">
    <property type="protein sequence ID" value="GJM99975.1"/>
    <property type="molecule type" value="Genomic_DNA"/>
</dbReference>
<gene>
    <name evidence="1" type="primary">ga17122</name>
    <name evidence="1" type="ORF">PR202_ga17122</name>
</gene>